<dbReference type="EMBL" id="CAXITT010000184">
    <property type="protein sequence ID" value="CAL1534845.1"/>
    <property type="molecule type" value="Genomic_DNA"/>
</dbReference>
<dbReference type="Gene3D" id="3.40.50.300">
    <property type="entry name" value="P-loop containing nucleotide triphosphate hydrolases"/>
    <property type="match status" value="1"/>
</dbReference>
<dbReference type="Pfam" id="PF11111">
    <property type="entry name" value="CENP-M"/>
    <property type="match status" value="1"/>
</dbReference>
<reference evidence="1 2" key="1">
    <citation type="submission" date="2024-04" db="EMBL/GenBank/DDBJ databases">
        <authorList>
            <consortium name="Genoscope - CEA"/>
            <person name="William W."/>
        </authorList>
    </citation>
    <scope>NUCLEOTIDE SEQUENCE [LARGE SCALE GENOMIC DNA]</scope>
</reference>
<evidence type="ECO:0000313" key="2">
    <source>
        <dbReference type="Proteomes" id="UP001497497"/>
    </source>
</evidence>
<accession>A0AAV2HLA8</accession>
<dbReference type="AlphaFoldDB" id="A0AAV2HLA8"/>
<name>A0AAV2HLA8_LYMST</name>
<evidence type="ECO:0000313" key="1">
    <source>
        <dbReference type="EMBL" id="CAL1534845.1"/>
    </source>
</evidence>
<comment type="caution">
    <text evidence="1">The sequence shown here is derived from an EMBL/GenBank/DDBJ whole genome shotgun (WGS) entry which is preliminary data.</text>
</comment>
<dbReference type="InterPro" id="IPR020987">
    <property type="entry name" value="Centromere_Cenp-M"/>
</dbReference>
<dbReference type="InterPro" id="IPR027417">
    <property type="entry name" value="P-loop_NTPase"/>
</dbReference>
<proteinExistence type="predicted"/>
<sequence length="197" mass="22102">MEHSNSSSVSEDVTILRPHNTIRNLYGPRTALVIAHEHCLRIPDDLKTFTEGEHGVNVRYTKKLPLKNTNHPPIDAIVMVYKIGDKDSFNTIKQSLPLVDIKYLLSQCFILVVSDGDVFGGDLKEIENFSRLYHLPFHCAYRRKDPEGKGLQRLQIPSNLMSIYCPPAGSDVNPFVIAANLVRNEQAMASASQNITD</sequence>
<keyword evidence="2" id="KW-1185">Reference proteome</keyword>
<evidence type="ECO:0008006" key="3">
    <source>
        <dbReference type="Google" id="ProtNLM"/>
    </source>
</evidence>
<dbReference type="Proteomes" id="UP001497497">
    <property type="component" value="Unassembled WGS sequence"/>
</dbReference>
<protein>
    <recommendedName>
        <fullName evidence="3">Centromere protein M</fullName>
    </recommendedName>
</protein>
<gene>
    <name evidence="1" type="ORF">GSLYS_00008805001</name>
</gene>
<organism evidence="1 2">
    <name type="scientific">Lymnaea stagnalis</name>
    <name type="common">Great pond snail</name>
    <name type="synonym">Helix stagnalis</name>
    <dbReference type="NCBI Taxonomy" id="6523"/>
    <lineage>
        <taxon>Eukaryota</taxon>
        <taxon>Metazoa</taxon>
        <taxon>Spiralia</taxon>
        <taxon>Lophotrochozoa</taxon>
        <taxon>Mollusca</taxon>
        <taxon>Gastropoda</taxon>
        <taxon>Heterobranchia</taxon>
        <taxon>Euthyneura</taxon>
        <taxon>Panpulmonata</taxon>
        <taxon>Hygrophila</taxon>
        <taxon>Lymnaeoidea</taxon>
        <taxon>Lymnaeidae</taxon>
        <taxon>Lymnaea</taxon>
    </lineage>
</organism>